<gene>
    <name evidence="2" type="ORF">KGD82_17340</name>
</gene>
<reference evidence="2" key="1">
    <citation type="submission" date="2021-05" db="EMBL/GenBank/DDBJ databases">
        <authorList>
            <person name="Kaiqin L."/>
            <person name="Jian G."/>
        </authorList>
    </citation>
    <scope>NUCLEOTIDE SEQUENCE</scope>
    <source>
        <strain evidence="2">HDS5</strain>
    </source>
</reference>
<keyword evidence="1" id="KW-1133">Transmembrane helix</keyword>
<dbReference type="EMBL" id="CP074402">
    <property type="protein sequence ID" value="QVJ00483.1"/>
    <property type="molecule type" value="Genomic_DNA"/>
</dbReference>
<dbReference type="KEGG" id="nec:KGD82_17340"/>
<name>A0A975QJH3_9ACTN</name>
<evidence type="ECO:0000313" key="2">
    <source>
        <dbReference type="EMBL" id="QVJ00483.1"/>
    </source>
</evidence>
<feature type="transmembrane region" description="Helical" evidence="1">
    <location>
        <begin position="6"/>
        <end position="30"/>
    </location>
</feature>
<organism evidence="2 3">
    <name type="scientific">Nocardiopsis eucommiae</name>
    <dbReference type="NCBI Taxonomy" id="2831970"/>
    <lineage>
        <taxon>Bacteria</taxon>
        <taxon>Bacillati</taxon>
        <taxon>Actinomycetota</taxon>
        <taxon>Actinomycetes</taxon>
        <taxon>Streptosporangiales</taxon>
        <taxon>Nocardiopsidaceae</taxon>
        <taxon>Nocardiopsis</taxon>
    </lineage>
</organism>
<sequence length="51" mass="5400">MISSVLSVLALTAVVGLFLAIFVGGGVYVARVRRDGIDATLAGARRLRELR</sequence>
<dbReference type="Proteomes" id="UP000682416">
    <property type="component" value="Chromosome"/>
</dbReference>
<dbReference type="AlphaFoldDB" id="A0A975QJH3"/>
<proteinExistence type="predicted"/>
<evidence type="ECO:0000313" key="3">
    <source>
        <dbReference type="Proteomes" id="UP000682416"/>
    </source>
</evidence>
<keyword evidence="1" id="KW-0472">Membrane</keyword>
<keyword evidence="1" id="KW-0812">Transmembrane</keyword>
<evidence type="ECO:0000256" key="1">
    <source>
        <dbReference type="SAM" id="Phobius"/>
    </source>
</evidence>
<dbReference type="RefSeq" id="WP_352388736.1">
    <property type="nucleotide sequence ID" value="NZ_CBDRIY010000009.1"/>
</dbReference>
<protein>
    <submittedName>
        <fullName evidence="2">Uncharacterized protein</fullName>
    </submittedName>
</protein>
<accession>A0A975QJH3</accession>
<keyword evidence="3" id="KW-1185">Reference proteome</keyword>